<name>A0ABT7JLQ5_9HYPH</name>
<dbReference type="EMBL" id="JARFYM010000001">
    <property type="protein sequence ID" value="MDL2397276.1"/>
    <property type="molecule type" value="Genomic_DNA"/>
</dbReference>
<dbReference type="RefSeq" id="WP_285866039.1">
    <property type="nucleotide sequence ID" value="NZ_JARFYM010000001.1"/>
</dbReference>
<proteinExistence type="predicted"/>
<keyword evidence="2" id="KW-1185">Reference proteome</keyword>
<reference evidence="1" key="1">
    <citation type="submission" date="2023-06" db="EMBL/GenBank/DDBJ databases">
        <title>Phylogenetic Diversity of Rhizobium strains.</title>
        <authorList>
            <person name="Moura F.T."/>
            <person name="Helene L.C.F."/>
            <person name="Hungria M."/>
        </authorList>
    </citation>
    <scope>NUCLEOTIDE SEQUENCE</scope>
    <source>
        <strain evidence="1">CCGE526</strain>
    </source>
</reference>
<comment type="caution">
    <text evidence="1">The sequence shown here is derived from an EMBL/GenBank/DDBJ whole genome shotgun (WGS) entry which is preliminary data.</text>
</comment>
<evidence type="ECO:0000313" key="1">
    <source>
        <dbReference type="EMBL" id="MDL2397276.1"/>
    </source>
</evidence>
<gene>
    <name evidence="1" type="ORF">PY649_00060</name>
</gene>
<organism evidence="1 2">
    <name type="scientific">Rhizobium mayense</name>
    <dbReference type="NCBI Taxonomy" id="1312184"/>
    <lineage>
        <taxon>Bacteria</taxon>
        <taxon>Pseudomonadati</taxon>
        <taxon>Pseudomonadota</taxon>
        <taxon>Alphaproteobacteria</taxon>
        <taxon>Hyphomicrobiales</taxon>
        <taxon>Rhizobiaceae</taxon>
        <taxon>Rhizobium/Agrobacterium group</taxon>
        <taxon>Rhizobium</taxon>
    </lineage>
</organism>
<dbReference type="Proteomes" id="UP001172645">
    <property type="component" value="Unassembled WGS sequence"/>
</dbReference>
<sequence>MKGSPWWFHFGSVSSDVLLPAARHQPAVWANPWMDAEHEKAGKLGNLPAKSAIYVVMKVA</sequence>
<protein>
    <submittedName>
        <fullName evidence="1">Uncharacterized protein</fullName>
    </submittedName>
</protein>
<accession>A0ABT7JLQ5</accession>
<evidence type="ECO:0000313" key="2">
    <source>
        <dbReference type="Proteomes" id="UP001172645"/>
    </source>
</evidence>